<dbReference type="InterPro" id="IPR005265">
    <property type="entry name" value="HemJ-like"/>
</dbReference>
<keyword evidence="5 14" id="KW-1003">Cell membrane</keyword>
<evidence type="ECO:0000256" key="2">
    <source>
        <dbReference type="ARBA" id="ARBA00005073"/>
    </source>
</evidence>
<comment type="catalytic activity">
    <reaction evidence="13 14">
        <text>protoporphyrinogen IX + 3 A = protoporphyrin IX + 3 AH2</text>
        <dbReference type="Rhea" id="RHEA:62000"/>
        <dbReference type="ChEBI" id="CHEBI:13193"/>
        <dbReference type="ChEBI" id="CHEBI:17499"/>
        <dbReference type="ChEBI" id="CHEBI:57306"/>
        <dbReference type="ChEBI" id="CHEBI:57307"/>
    </reaction>
</comment>
<dbReference type="PANTHER" id="PTHR40255">
    <property type="entry name" value="UPF0093 MEMBRANE PROTEIN SLR1790"/>
    <property type="match status" value="1"/>
</dbReference>
<dbReference type="GO" id="GO:0070818">
    <property type="term" value="F:protoporphyrinogen oxidase activity"/>
    <property type="evidence" value="ECO:0007669"/>
    <property type="project" value="UniProtKB-UniRule"/>
</dbReference>
<organism evidence="16 17">
    <name type="scientific">Isoalcanivorax pacificus W11-5</name>
    <dbReference type="NCBI Taxonomy" id="391936"/>
    <lineage>
        <taxon>Bacteria</taxon>
        <taxon>Pseudomonadati</taxon>
        <taxon>Pseudomonadota</taxon>
        <taxon>Gammaproteobacteria</taxon>
        <taxon>Oceanospirillales</taxon>
        <taxon>Alcanivoracaceae</taxon>
        <taxon>Isoalcanivorax</taxon>
    </lineage>
</organism>
<feature type="transmembrane region" description="Helical" evidence="15">
    <location>
        <begin position="58"/>
        <end position="81"/>
    </location>
</feature>
<keyword evidence="6 14" id="KW-0349">Heme</keyword>
<evidence type="ECO:0000256" key="7">
    <source>
        <dbReference type="ARBA" id="ARBA00022692"/>
    </source>
</evidence>
<evidence type="ECO:0000256" key="5">
    <source>
        <dbReference type="ARBA" id="ARBA00022475"/>
    </source>
</evidence>
<dbReference type="PIRSF" id="PIRSF004638">
    <property type="entry name" value="UCP004638"/>
    <property type="match status" value="1"/>
</dbReference>
<accession>A0A0B4XSI8</accession>
<evidence type="ECO:0000313" key="17">
    <source>
        <dbReference type="Proteomes" id="UP000006764"/>
    </source>
</evidence>
<dbReference type="Pfam" id="PF03653">
    <property type="entry name" value="UPF0093"/>
    <property type="match status" value="1"/>
</dbReference>
<dbReference type="HOGENOM" id="CLU_125006_3_0_6"/>
<dbReference type="Proteomes" id="UP000006764">
    <property type="component" value="Chromosome"/>
</dbReference>
<dbReference type="STRING" id="391936.S7S_14880"/>
<comment type="similarity">
    <text evidence="3 14">Belongs to the HemJ family.</text>
</comment>
<dbReference type="GO" id="GO:0006782">
    <property type="term" value="P:protoporphyrinogen IX biosynthetic process"/>
    <property type="evidence" value="ECO:0007669"/>
    <property type="project" value="UniProtKB-UniRule"/>
</dbReference>
<gene>
    <name evidence="16" type="ORF">S7S_14880</name>
</gene>
<evidence type="ECO:0000313" key="16">
    <source>
        <dbReference type="EMBL" id="AJD49388.1"/>
    </source>
</evidence>
<protein>
    <recommendedName>
        <fullName evidence="4 14">Protoporphyrinogen IX oxidase</fullName>
        <ecNumber evidence="14">1.3.99.-</ecNumber>
    </recommendedName>
</protein>
<evidence type="ECO:0000256" key="9">
    <source>
        <dbReference type="ARBA" id="ARBA00022989"/>
    </source>
</evidence>
<feature type="transmembrane region" description="Helical" evidence="15">
    <location>
        <begin position="122"/>
        <end position="144"/>
    </location>
</feature>
<dbReference type="OrthoDB" id="5770094at2"/>
<evidence type="ECO:0000256" key="4">
    <source>
        <dbReference type="ARBA" id="ARBA00017504"/>
    </source>
</evidence>
<evidence type="ECO:0000256" key="10">
    <source>
        <dbReference type="ARBA" id="ARBA00023002"/>
    </source>
</evidence>
<keyword evidence="8 14" id="KW-0479">Metal-binding</keyword>
<evidence type="ECO:0000256" key="14">
    <source>
        <dbReference type="PIRNR" id="PIRNR004638"/>
    </source>
</evidence>
<evidence type="ECO:0000256" key="13">
    <source>
        <dbReference type="ARBA" id="ARBA00048390"/>
    </source>
</evidence>
<evidence type="ECO:0000256" key="1">
    <source>
        <dbReference type="ARBA" id="ARBA00004651"/>
    </source>
</evidence>
<dbReference type="EC" id="1.3.99.-" evidence="14"/>
<keyword evidence="11 14" id="KW-0408">Iron</keyword>
<feature type="transmembrane region" description="Helical" evidence="15">
    <location>
        <begin position="88"/>
        <end position="110"/>
    </location>
</feature>
<dbReference type="GO" id="GO:0046872">
    <property type="term" value="F:metal ion binding"/>
    <property type="evidence" value="ECO:0007669"/>
    <property type="project" value="UniProtKB-UniRule"/>
</dbReference>
<comment type="function">
    <text evidence="14">Catalyzes the oxidation of protoporphyrinogen IX to protoporphyrin IX.</text>
</comment>
<evidence type="ECO:0000256" key="15">
    <source>
        <dbReference type="SAM" id="Phobius"/>
    </source>
</evidence>
<dbReference type="RefSeq" id="WP_008733689.1">
    <property type="nucleotide sequence ID" value="NZ_CP004387.1"/>
</dbReference>
<dbReference type="EMBL" id="CP004387">
    <property type="protein sequence ID" value="AJD49388.1"/>
    <property type="molecule type" value="Genomic_DNA"/>
</dbReference>
<evidence type="ECO:0000256" key="8">
    <source>
        <dbReference type="ARBA" id="ARBA00022723"/>
    </source>
</evidence>
<dbReference type="AlphaFoldDB" id="A0A0B4XSI8"/>
<comment type="cofactor">
    <cofactor evidence="14">
        <name>heme b</name>
        <dbReference type="ChEBI" id="CHEBI:60344"/>
    </cofactor>
    <text evidence="14">Binds 1 heme b (iron(II)-protoporphyrin IX) group per subunit.</text>
</comment>
<comment type="pathway">
    <text evidence="2 14">Porphyrin-containing compound metabolism; protoporphyrin-IX biosynthesis; protoporphyrin-IX from protoporphyrinogen-IX: step 1/1.</text>
</comment>
<comment type="subcellular location">
    <subcellularLocation>
        <location evidence="1">Cell membrane</location>
        <topology evidence="1">Multi-pass membrane protein</topology>
    </subcellularLocation>
</comment>
<name>A0A0B4XSI8_9GAMM</name>
<evidence type="ECO:0000256" key="12">
    <source>
        <dbReference type="ARBA" id="ARBA00023136"/>
    </source>
</evidence>
<keyword evidence="12 14" id="KW-0472">Membrane</keyword>
<evidence type="ECO:0000256" key="3">
    <source>
        <dbReference type="ARBA" id="ARBA00006501"/>
    </source>
</evidence>
<dbReference type="UniPathway" id="UPA00251">
    <property type="reaction ID" value="UER00324"/>
</dbReference>
<sequence>MLWLLGLHIVALLCWCAAILCVPMLWQEGVHFDTGDATAGAVRESRHDSGATVIPRRVFTWLATPAALLAIASGTALFLLMGTVQGWLLLKLVLVVMLVGAHIAAGLLMLRAERSDKAPPRYAAAGLSLLMLGIMTLIFCLVLAKPGT</sequence>
<keyword evidence="9 15" id="KW-1133">Transmembrane helix</keyword>
<reference evidence="16 17" key="1">
    <citation type="journal article" date="2012" name="J. Bacteriol.">
        <title>Genome sequence of an alkane-degrading bacterium, Alcanivorax pacificus type strain W11-5, isolated from deep sea sediment.</title>
        <authorList>
            <person name="Lai Q."/>
            <person name="Shao Z."/>
        </authorList>
    </citation>
    <scope>NUCLEOTIDE SEQUENCE [LARGE SCALE GENOMIC DNA]</scope>
    <source>
        <strain evidence="16 17">W11-5</strain>
    </source>
</reference>
<keyword evidence="7 15" id="KW-0812">Transmembrane</keyword>
<dbReference type="GO" id="GO:0005886">
    <property type="term" value="C:plasma membrane"/>
    <property type="evidence" value="ECO:0007669"/>
    <property type="project" value="UniProtKB-SubCell"/>
</dbReference>
<keyword evidence="10" id="KW-0560">Oxidoreductase</keyword>
<evidence type="ECO:0000256" key="6">
    <source>
        <dbReference type="ARBA" id="ARBA00022617"/>
    </source>
</evidence>
<keyword evidence="17" id="KW-1185">Reference proteome</keyword>
<dbReference type="KEGG" id="apac:S7S_14880"/>
<proteinExistence type="inferred from homology"/>
<evidence type="ECO:0000256" key="11">
    <source>
        <dbReference type="ARBA" id="ARBA00023004"/>
    </source>
</evidence>
<dbReference type="PANTHER" id="PTHR40255:SF1">
    <property type="entry name" value="PROTOPORPHYRINOGEN IX OXIDASE"/>
    <property type="match status" value="1"/>
</dbReference>